<evidence type="ECO:0000313" key="11">
    <source>
        <dbReference type="EMBL" id="MFG1707431.1"/>
    </source>
</evidence>
<dbReference type="InterPro" id="IPR007115">
    <property type="entry name" value="6-PTP_synth/QueD"/>
</dbReference>
<evidence type="ECO:0000256" key="7">
    <source>
        <dbReference type="ARBA" id="ARBA00022833"/>
    </source>
</evidence>
<accession>A0ABW7AJ82</accession>
<evidence type="ECO:0000256" key="10">
    <source>
        <dbReference type="ARBA" id="ARBA00048807"/>
    </source>
</evidence>
<dbReference type="Gene3D" id="3.30.479.10">
    <property type="entry name" value="6-pyruvoyl tetrahydropterin synthase/QueD"/>
    <property type="match status" value="1"/>
</dbReference>
<evidence type="ECO:0000256" key="1">
    <source>
        <dbReference type="ARBA" id="ARBA00001947"/>
    </source>
</evidence>
<name>A0ABW7AJ82_9ACTN</name>
<proteinExistence type="inferred from homology"/>
<comment type="caution">
    <text evidence="11">The sequence shown here is derived from an EMBL/GenBank/DDBJ whole genome shotgun (WGS) entry which is preliminary data.</text>
</comment>
<dbReference type="EC" id="4.1.2.50" evidence="4"/>
<sequence>MSTWIEIGGDAFTFSAAHAGIHGGQMEPLHGHTFAVTASLLGSRDRAGMIVDFHLVKRGLRAAIEPLRRRTLMPAEPVAGTCHIEDGQIIVECGDRWYSFPQDDVALLPIPNTTTEALAGYLLGRLLPYLKDSAGLERVELTLAEAADTRASVTADHGEGLW</sequence>
<evidence type="ECO:0000256" key="6">
    <source>
        <dbReference type="ARBA" id="ARBA00022723"/>
    </source>
</evidence>
<dbReference type="PANTHER" id="PTHR12589:SF7">
    <property type="entry name" value="6-PYRUVOYL TETRAHYDROBIOPTERIN SYNTHASE"/>
    <property type="match status" value="1"/>
</dbReference>
<dbReference type="SUPFAM" id="SSF55620">
    <property type="entry name" value="Tetrahydrobiopterin biosynthesis enzymes-like"/>
    <property type="match status" value="1"/>
</dbReference>
<comment type="catalytic activity">
    <reaction evidence="10">
        <text>7,8-dihydroneopterin 3'-triphosphate + H2O = 6-carboxy-5,6,7,8-tetrahydropterin + triphosphate + acetaldehyde + 2 H(+)</text>
        <dbReference type="Rhea" id="RHEA:27966"/>
        <dbReference type="ChEBI" id="CHEBI:15343"/>
        <dbReference type="ChEBI" id="CHEBI:15377"/>
        <dbReference type="ChEBI" id="CHEBI:15378"/>
        <dbReference type="ChEBI" id="CHEBI:18036"/>
        <dbReference type="ChEBI" id="CHEBI:58462"/>
        <dbReference type="ChEBI" id="CHEBI:61032"/>
        <dbReference type="EC" id="4.1.2.50"/>
    </reaction>
</comment>
<organism evidence="11 12">
    <name type="scientific">Nonomuraea marmarensis</name>
    <dbReference type="NCBI Taxonomy" id="3351344"/>
    <lineage>
        <taxon>Bacteria</taxon>
        <taxon>Bacillati</taxon>
        <taxon>Actinomycetota</taxon>
        <taxon>Actinomycetes</taxon>
        <taxon>Streptosporangiales</taxon>
        <taxon>Streptosporangiaceae</taxon>
        <taxon>Nonomuraea</taxon>
    </lineage>
</organism>
<dbReference type="RefSeq" id="WP_393171128.1">
    <property type="nucleotide sequence ID" value="NZ_JBICRM010000021.1"/>
</dbReference>
<evidence type="ECO:0000313" key="12">
    <source>
        <dbReference type="Proteomes" id="UP001603978"/>
    </source>
</evidence>
<gene>
    <name evidence="11" type="ORF">ACFLIM_29945</name>
</gene>
<dbReference type="Proteomes" id="UP001603978">
    <property type="component" value="Unassembled WGS sequence"/>
</dbReference>
<evidence type="ECO:0000256" key="4">
    <source>
        <dbReference type="ARBA" id="ARBA00012982"/>
    </source>
</evidence>
<comment type="similarity">
    <text evidence="3">Belongs to the PTPS family. QueD subfamily.</text>
</comment>
<dbReference type="Pfam" id="PF01242">
    <property type="entry name" value="PTPS"/>
    <property type="match status" value="1"/>
</dbReference>
<protein>
    <recommendedName>
        <fullName evidence="5">6-carboxy-5,6,7,8-tetrahydropterin synthase</fullName>
        <ecNumber evidence="4">4.1.2.50</ecNumber>
    </recommendedName>
    <alternativeName>
        <fullName evidence="9">Queuosine biosynthesis protein QueD</fullName>
    </alternativeName>
</protein>
<evidence type="ECO:0000256" key="2">
    <source>
        <dbReference type="ARBA" id="ARBA00005061"/>
    </source>
</evidence>
<dbReference type="InterPro" id="IPR038418">
    <property type="entry name" value="6-PTP_synth/QueD_sf"/>
</dbReference>
<evidence type="ECO:0000256" key="3">
    <source>
        <dbReference type="ARBA" id="ARBA00008900"/>
    </source>
</evidence>
<comment type="cofactor">
    <cofactor evidence="1">
        <name>Zn(2+)</name>
        <dbReference type="ChEBI" id="CHEBI:29105"/>
    </cofactor>
</comment>
<keyword evidence="7" id="KW-0862">Zinc</keyword>
<keyword evidence="8" id="KW-0456">Lyase</keyword>
<dbReference type="EMBL" id="JBICRM010000021">
    <property type="protein sequence ID" value="MFG1707431.1"/>
    <property type="molecule type" value="Genomic_DNA"/>
</dbReference>
<evidence type="ECO:0000256" key="8">
    <source>
        <dbReference type="ARBA" id="ARBA00023239"/>
    </source>
</evidence>
<reference evidence="11 12" key="1">
    <citation type="submission" date="2024-10" db="EMBL/GenBank/DDBJ databases">
        <authorList>
            <person name="Topkara A.R."/>
            <person name="Saygin H."/>
        </authorList>
    </citation>
    <scope>NUCLEOTIDE SEQUENCE [LARGE SCALE GENOMIC DNA]</scope>
    <source>
        <strain evidence="11 12">M3C6</strain>
    </source>
</reference>
<dbReference type="PANTHER" id="PTHR12589">
    <property type="entry name" value="PYRUVOYL TETRAHYDROBIOPTERIN SYNTHASE"/>
    <property type="match status" value="1"/>
</dbReference>
<comment type="pathway">
    <text evidence="2">Purine metabolism; 7-cyano-7-deazaguanine biosynthesis.</text>
</comment>
<evidence type="ECO:0000256" key="5">
    <source>
        <dbReference type="ARBA" id="ARBA00018141"/>
    </source>
</evidence>
<keyword evidence="6" id="KW-0479">Metal-binding</keyword>
<evidence type="ECO:0000256" key="9">
    <source>
        <dbReference type="ARBA" id="ARBA00031449"/>
    </source>
</evidence>
<keyword evidence="12" id="KW-1185">Reference proteome</keyword>